<name>A0ACC1X679_MELAZ</name>
<sequence>MSLWGSYLLCASEILVAMAVIQDDLPCLDNDAIEHLETKTKVVSPERLLWAIVEICSAVDSGVAAGQMLDISSEEKEVTLRLAYQVWDDIIDATGSTVLEMGKKTGMDLVRDKATYPELMGIDAAKNYARELVAEANKEPAYVDSSKAAPLYHMANFIVSQPY</sequence>
<proteinExistence type="predicted"/>
<protein>
    <submittedName>
        <fullName evidence="1">Geranylgeranyl pyrophosphate synthase</fullName>
    </submittedName>
</protein>
<reference evidence="1 2" key="1">
    <citation type="journal article" date="2023" name="Science">
        <title>Complex scaffold remodeling in plant triterpene biosynthesis.</title>
        <authorList>
            <person name="De La Pena R."/>
            <person name="Hodgson H."/>
            <person name="Liu J.C."/>
            <person name="Stephenson M.J."/>
            <person name="Martin A.C."/>
            <person name="Owen C."/>
            <person name="Harkess A."/>
            <person name="Leebens-Mack J."/>
            <person name="Jimenez L.E."/>
            <person name="Osbourn A."/>
            <person name="Sattely E.S."/>
        </authorList>
    </citation>
    <scope>NUCLEOTIDE SEQUENCE [LARGE SCALE GENOMIC DNA]</scope>
    <source>
        <strain evidence="2">cv. JPN11</strain>
        <tissue evidence="1">Leaf</tissue>
    </source>
</reference>
<dbReference type="EMBL" id="CM051404">
    <property type="protein sequence ID" value="KAJ4706910.1"/>
    <property type="molecule type" value="Genomic_DNA"/>
</dbReference>
<evidence type="ECO:0000313" key="2">
    <source>
        <dbReference type="Proteomes" id="UP001164539"/>
    </source>
</evidence>
<evidence type="ECO:0000313" key="1">
    <source>
        <dbReference type="EMBL" id="KAJ4706910.1"/>
    </source>
</evidence>
<keyword evidence="2" id="KW-1185">Reference proteome</keyword>
<gene>
    <name evidence="1" type="ORF">OWV82_020498</name>
</gene>
<dbReference type="Proteomes" id="UP001164539">
    <property type="component" value="Chromosome 11"/>
</dbReference>
<accession>A0ACC1X679</accession>
<comment type="caution">
    <text evidence="1">The sequence shown here is derived from an EMBL/GenBank/DDBJ whole genome shotgun (WGS) entry which is preliminary data.</text>
</comment>
<organism evidence="1 2">
    <name type="scientific">Melia azedarach</name>
    <name type="common">Chinaberry tree</name>
    <dbReference type="NCBI Taxonomy" id="155640"/>
    <lineage>
        <taxon>Eukaryota</taxon>
        <taxon>Viridiplantae</taxon>
        <taxon>Streptophyta</taxon>
        <taxon>Embryophyta</taxon>
        <taxon>Tracheophyta</taxon>
        <taxon>Spermatophyta</taxon>
        <taxon>Magnoliopsida</taxon>
        <taxon>eudicotyledons</taxon>
        <taxon>Gunneridae</taxon>
        <taxon>Pentapetalae</taxon>
        <taxon>rosids</taxon>
        <taxon>malvids</taxon>
        <taxon>Sapindales</taxon>
        <taxon>Meliaceae</taxon>
        <taxon>Melia</taxon>
    </lineage>
</organism>